<sequence>MPTESFSYNGKKIEIEMTDDGQGNWQWAYKINGEHYTDSQDRPYRSYETTLKQAKLAAERHVEAIGGIALDEG</sequence>
<organism evidence="1 2">
    <name type="scientific">Caballeronia glathei</name>
    <dbReference type="NCBI Taxonomy" id="60547"/>
    <lineage>
        <taxon>Bacteria</taxon>
        <taxon>Pseudomonadati</taxon>
        <taxon>Pseudomonadota</taxon>
        <taxon>Betaproteobacteria</taxon>
        <taxon>Burkholderiales</taxon>
        <taxon>Burkholderiaceae</taxon>
        <taxon>Caballeronia</taxon>
    </lineage>
</organism>
<protein>
    <recommendedName>
        <fullName evidence="3">DUF1508 domain-containing protein</fullName>
    </recommendedName>
</protein>
<comment type="caution">
    <text evidence="1">The sequence shown here is derived from an EMBL/GenBank/DDBJ whole genome shotgun (WGS) entry which is preliminary data.</text>
</comment>
<proteinExistence type="predicted"/>
<name>A0A069PHV9_9BURK</name>
<accession>A0A069PHV9</accession>
<keyword evidence="2" id="KW-1185">Reference proteome</keyword>
<evidence type="ECO:0000313" key="1">
    <source>
        <dbReference type="EMBL" id="KDR39952.1"/>
    </source>
</evidence>
<dbReference type="EMBL" id="JFHC01000049">
    <property type="protein sequence ID" value="KDR39952.1"/>
    <property type="molecule type" value="Genomic_DNA"/>
</dbReference>
<dbReference type="RefSeq" id="WP_035942430.1">
    <property type="nucleotide sequence ID" value="NZ_CADFFX010000003.1"/>
</dbReference>
<dbReference type="AlphaFoldDB" id="A0A069PHV9"/>
<dbReference type="Proteomes" id="UP000027466">
    <property type="component" value="Unassembled WGS sequence"/>
</dbReference>
<evidence type="ECO:0008006" key="3">
    <source>
        <dbReference type="Google" id="ProtNLM"/>
    </source>
</evidence>
<reference evidence="1 2" key="1">
    <citation type="submission" date="2014-03" db="EMBL/GenBank/DDBJ databases">
        <title>Draft Genome Sequences of Four Burkholderia Strains.</title>
        <authorList>
            <person name="Liu X.Y."/>
            <person name="Li C.X."/>
            <person name="Xu J.H."/>
        </authorList>
    </citation>
    <scope>NUCLEOTIDE SEQUENCE [LARGE SCALE GENOMIC DNA]</scope>
    <source>
        <strain evidence="1 2">DSM 50014</strain>
    </source>
</reference>
<gene>
    <name evidence="1" type="ORF">BG61_28550</name>
</gene>
<evidence type="ECO:0000313" key="2">
    <source>
        <dbReference type="Proteomes" id="UP000027466"/>
    </source>
</evidence>